<evidence type="ECO:0000256" key="7">
    <source>
        <dbReference type="ARBA" id="ARBA00023170"/>
    </source>
</evidence>
<feature type="transmembrane region" description="Helical" evidence="10">
    <location>
        <begin position="122"/>
        <end position="144"/>
    </location>
</feature>
<dbReference type="SUPFAM" id="SSF81321">
    <property type="entry name" value="Family A G protein-coupled receptor-like"/>
    <property type="match status" value="1"/>
</dbReference>
<feature type="transmembrane region" description="Helical" evidence="10">
    <location>
        <begin position="275"/>
        <end position="306"/>
    </location>
</feature>
<evidence type="ECO:0000256" key="1">
    <source>
        <dbReference type="ARBA" id="ARBA00004141"/>
    </source>
</evidence>
<keyword evidence="13" id="KW-1185">Reference proteome</keyword>
<reference evidence="12 13" key="1">
    <citation type="submission" date="2020-04" db="EMBL/GenBank/DDBJ databases">
        <authorList>
            <person name="Alioto T."/>
            <person name="Alioto T."/>
            <person name="Gomez Garrido J."/>
        </authorList>
    </citation>
    <scope>NUCLEOTIDE SEQUENCE [LARGE SCALE GENOMIC DNA]</scope>
</reference>
<evidence type="ECO:0000256" key="10">
    <source>
        <dbReference type="SAM" id="Phobius"/>
    </source>
</evidence>
<keyword evidence="5" id="KW-0297">G-protein coupled receptor</keyword>
<keyword evidence="8" id="KW-0807">Transducer</keyword>
<organism evidence="12 13">
    <name type="scientific">Cloeon dipterum</name>
    <dbReference type="NCBI Taxonomy" id="197152"/>
    <lineage>
        <taxon>Eukaryota</taxon>
        <taxon>Metazoa</taxon>
        <taxon>Ecdysozoa</taxon>
        <taxon>Arthropoda</taxon>
        <taxon>Hexapoda</taxon>
        <taxon>Insecta</taxon>
        <taxon>Pterygota</taxon>
        <taxon>Palaeoptera</taxon>
        <taxon>Ephemeroptera</taxon>
        <taxon>Pisciforma</taxon>
        <taxon>Baetidae</taxon>
        <taxon>Cloeon</taxon>
    </lineage>
</organism>
<keyword evidence="6 10" id="KW-0472">Membrane</keyword>
<feature type="transmembrane region" description="Helical" evidence="10">
    <location>
        <begin position="156"/>
        <end position="175"/>
    </location>
</feature>
<evidence type="ECO:0000259" key="11">
    <source>
        <dbReference type="PROSITE" id="PS50262"/>
    </source>
</evidence>
<evidence type="ECO:0000313" key="13">
    <source>
        <dbReference type="Proteomes" id="UP000494165"/>
    </source>
</evidence>
<evidence type="ECO:0000256" key="9">
    <source>
        <dbReference type="SAM" id="MobiDB-lite"/>
    </source>
</evidence>
<comment type="similarity">
    <text evidence="2">Belongs to the G-protein coupled receptor 1 family.</text>
</comment>
<accession>A0A8S1DL93</accession>
<comment type="caution">
    <text evidence="12">The sequence shown here is derived from an EMBL/GenBank/DDBJ whole genome shotgun (WGS) entry which is preliminary data.</text>
</comment>
<dbReference type="Pfam" id="PF00001">
    <property type="entry name" value="7tm_1"/>
    <property type="match status" value="1"/>
</dbReference>
<comment type="subcellular location">
    <subcellularLocation>
        <location evidence="1">Membrane</location>
        <topology evidence="1">Multi-pass membrane protein</topology>
    </subcellularLocation>
</comment>
<evidence type="ECO:0000256" key="5">
    <source>
        <dbReference type="ARBA" id="ARBA00023040"/>
    </source>
</evidence>
<dbReference type="PANTHER" id="PTHR45695">
    <property type="entry name" value="LEUCOKININ RECEPTOR-RELATED"/>
    <property type="match status" value="1"/>
</dbReference>
<dbReference type="Proteomes" id="UP000494165">
    <property type="component" value="Unassembled WGS sequence"/>
</dbReference>
<feature type="transmembrane region" description="Helical" evidence="10">
    <location>
        <begin position="398"/>
        <end position="422"/>
    </location>
</feature>
<dbReference type="EMBL" id="CADEPI010000232">
    <property type="protein sequence ID" value="CAB3381344.1"/>
    <property type="molecule type" value="Genomic_DNA"/>
</dbReference>
<dbReference type="GO" id="GO:0004983">
    <property type="term" value="F:neuropeptide Y receptor activity"/>
    <property type="evidence" value="ECO:0007669"/>
    <property type="project" value="InterPro"/>
</dbReference>
<evidence type="ECO:0000256" key="8">
    <source>
        <dbReference type="ARBA" id="ARBA00023224"/>
    </source>
</evidence>
<dbReference type="PANTHER" id="PTHR45695:SF37">
    <property type="entry name" value="FREE FATTY ACID RECEPTOR 4-LIKE"/>
    <property type="match status" value="1"/>
</dbReference>
<dbReference type="Gene3D" id="1.20.1070.10">
    <property type="entry name" value="Rhodopsin 7-helix transmembrane proteins"/>
    <property type="match status" value="1"/>
</dbReference>
<dbReference type="GO" id="GO:0005886">
    <property type="term" value="C:plasma membrane"/>
    <property type="evidence" value="ECO:0007669"/>
    <property type="project" value="TreeGrafter"/>
</dbReference>
<evidence type="ECO:0000256" key="3">
    <source>
        <dbReference type="ARBA" id="ARBA00022692"/>
    </source>
</evidence>
<keyword evidence="3 10" id="KW-0812">Transmembrane</keyword>
<evidence type="ECO:0000256" key="2">
    <source>
        <dbReference type="ARBA" id="ARBA00010663"/>
    </source>
</evidence>
<feature type="non-terminal residue" evidence="12">
    <location>
        <position position="1"/>
    </location>
</feature>
<dbReference type="OrthoDB" id="9880339at2759"/>
<dbReference type="InterPro" id="IPR000611">
    <property type="entry name" value="NPY_rcpt"/>
</dbReference>
<proteinExistence type="inferred from homology"/>
<name>A0A8S1DL93_9INSE</name>
<dbReference type="InterPro" id="IPR017452">
    <property type="entry name" value="GPCR_Rhodpsn_7TM"/>
</dbReference>
<protein>
    <recommendedName>
        <fullName evidence="11">G-protein coupled receptors family 1 profile domain-containing protein</fullName>
    </recommendedName>
</protein>
<dbReference type="PRINTS" id="PR00237">
    <property type="entry name" value="GPCRRHODOPSN"/>
</dbReference>
<feature type="region of interest" description="Disordered" evidence="9">
    <location>
        <begin position="34"/>
        <end position="63"/>
    </location>
</feature>
<feature type="transmembrane region" description="Helical" evidence="10">
    <location>
        <begin position="442"/>
        <end position="463"/>
    </location>
</feature>
<dbReference type="AlphaFoldDB" id="A0A8S1DL93"/>
<keyword evidence="7" id="KW-0675">Receptor</keyword>
<gene>
    <name evidence="12" type="ORF">CLODIP_2_CD02820</name>
</gene>
<sequence>MGHAGGARSASIQPSEAASLFGIGSALLASRAHSSRSGRAGRTHPSFLSPRPPTADSWEESCRPREALEHPVHHRSVREKVMPNASYLFGNDTVSGWGPRVFFAFYSEFGGEARRPAAVLEAAALLAIVVTSALANAAIAAAILRYREMRTVTNAFLLNLALADLVFALGAPLVAATRITQQWIFGDVLCKTLPYTQFVCGSVLLWTLTLISMDRHRCIVVPPYRSRLTPQRAGLLMVATWAMAALLFMPVTLWFHVQQVEHPIDHHDVLICTLVFPRTAVLAVSLAFTVPAILFACVLPMLLLVYHYQRIFHKLLTTRSRWLVPASCSVSQTAAGAGDNQAEKVRRDSQISFSGIVGLNKTLRKLSVNSRLSAPRGSVSMTQHEEQRLSKHLRVVRLLLLNVLLVLLMWLPITLVLVLIYVDGQRPNDAPLTDYFLRSCHFVWALTLALLNTVVNPLLYGVFSENFRACLSKMWSGGGGGGGGGGSGNITCDLAKEAGGRKM</sequence>
<dbReference type="PRINTS" id="PR01012">
    <property type="entry name" value="NRPEPTIDEYR"/>
</dbReference>
<dbReference type="SMART" id="SM01381">
    <property type="entry name" value="7TM_GPCR_Srsx"/>
    <property type="match status" value="1"/>
</dbReference>
<evidence type="ECO:0000256" key="6">
    <source>
        <dbReference type="ARBA" id="ARBA00023136"/>
    </source>
</evidence>
<feature type="transmembrane region" description="Helical" evidence="10">
    <location>
        <begin position="234"/>
        <end position="255"/>
    </location>
</feature>
<dbReference type="PROSITE" id="PS50262">
    <property type="entry name" value="G_PROTEIN_RECEP_F1_2"/>
    <property type="match status" value="1"/>
</dbReference>
<keyword evidence="4 10" id="KW-1133">Transmembrane helix</keyword>
<dbReference type="InterPro" id="IPR000276">
    <property type="entry name" value="GPCR_Rhodpsn"/>
</dbReference>
<evidence type="ECO:0000313" key="12">
    <source>
        <dbReference type="EMBL" id="CAB3381344.1"/>
    </source>
</evidence>
<feature type="domain" description="G-protein coupled receptors family 1 profile" evidence="11">
    <location>
        <begin position="135"/>
        <end position="460"/>
    </location>
</feature>
<feature type="transmembrane region" description="Helical" evidence="10">
    <location>
        <begin position="195"/>
        <end position="213"/>
    </location>
</feature>
<evidence type="ECO:0000256" key="4">
    <source>
        <dbReference type="ARBA" id="ARBA00022989"/>
    </source>
</evidence>